<dbReference type="RefSeq" id="YP_006987409.1">
    <property type="nucleotide sequence ID" value="NC_019401.1"/>
</dbReference>
<evidence type="ECO:0000313" key="1">
    <source>
        <dbReference type="EMBL" id="AFC21754.1"/>
    </source>
</evidence>
<organism evidence="1 2">
    <name type="scientific">Cronobacter phage vB_CsaM_GAP32</name>
    <dbReference type="NCBI Taxonomy" id="1141136"/>
    <lineage>
        <taxon>Viruses</taxon>
        <taxon>Duplodnaviria</taxon>
        <taxon>Heunggongvirae</taxon>
        <taxon>Uroviricota</taxon>
        <taxon>Caudoviricetes</taxon>
        <taxon>Mimasvirus</taxon>
        <taxon>Mimasvirus GAP32</taxon>
    </lineage>
</organism>
<dbReference type="Pfam" id="PF01503">
    <property type="entry name" value="PRA-PH"/>
    <property type="match status" value="1"/>
</dbReference>
<gene>
    <name evidence="1" type="ORF">GAP32_304</name>
</gene>
<protein>
    <submittedName>
        <fullName evidence="1">Uncharacterized protein</fullName>
    </submittedName>
</protein>
<dbReference type="CDD" id="cd11530">
    <property type="entry name" value="NTP-PPase_DR2231_like"/>
    <property type="match status" value="1"/>
</dbReference>
<name>K4FB55_9CAUD</name>
<evidence type="ECO:0000313" key="2">
    <source>
        <dbReference type="Proteomes" id="UP000000457"/>
    </source>
</evidence>
<sequence length="238" mass="26507">MTTEAVTTKDQFNSVVEFMTVAGQEVNSTFTEPTTKVGNFRLALIEEEMHGPNELFDSIQNDNMEKILDGICDVLYVAYGAYATFGIEPIENEISNQDNSTSKLMAMSSATTVMKHMVDGYEQASRGLSFGDMSTIQKGLNHIVLCCLQFAVSHNFDLIGAFKEVHESNMSKFCSSKEDGESSIIQRQNEGKSDYINAEVHEVKNDNKSYFVIRRVGDGKVLKGAKFFEPDLSKFIKA</sequence>
<keyword evidence="2" id="KW-1185">Reference proteome</keyword>
<dbReference type="EMBL" id="JN882285">
    <property type="protein sequence ID" value="AFC21754.1"/>
    <property type="molecule type" value="Genomic_DNA"/>
</dbReference>
<dbReference type="InterPro" id="IPR021130">
    <property type="entry name" value="PRib-ATP_PPHydrolase-like"/>
</dbReference>
<proteinExistence type="predicted"/>
<dbReference type="GeneID" id="13994044"/>
<accession>K4FB55</accession>
<dbReference type="InterPro" id="IPR023292">
    <property type="entry name" value="NTP_PyroPHydrolase-like_dom_sf"/>
</dbReference>
<dbReference type="Gene3D" id="1.10.3420.10">
    <property type="entry name" value="putative ntp pyrophosphohydrolase like domain"/>
    <property type="match status" value="2"/>
</dbReference>
<dbReference type="Proteomes" id="UP000000457">
    <property type="component" value="Segment"/>
</dbReference>
<reference evidence="1 2" key="1">
    <citation type="journal article" date="2014" name="Virology">
        <title>Supersize me: Cronobacter sakazakii phage GAP32.</title>
        <authorList>
            <person name="Abbasifar R."/>
            <person name="Griffiths M.W."/>
            <person name="Sabour P.M."/>
            <person name="Ackermann H.-W."/>
            <person name="Vandersteegen K."/>
            <person name="Lavigne R."/>
            <person name="Noben J.-P."/>
            <person name="Villa A.A."/>
            <person name="Abbasifar A."/>
            <person name="Nash J.H.E."/>
            <person name="Kropinski A.M."/>
        </authorList>
    </citation>
    <scope>NUCLEOTIDE SEQUENCE [LARGE SCALE GENOMIC DNA]</scope>
    <source>
        <strain evidence="1">GAP-32</strain>
    </source>
</reference>
<dbReference type="OrthoDB" id="17740at10239"/>
<dbReference type="KEGG" id="vg:13994044"/>
<dbReference type="InterPro" id="IPR033653">
    <property type="entry name" value="NTP-PPase_DR2231-like"/>
</dbReference>